<proteinExistence type="predicted"/>
<keyword evidence="3" id="KW-1185">Reference proteome</keyword>
<evidence type="ECO:0000313" key="3">
    <source>
        <dbReference type="Proteomes" id="UP000790347"/>
    </source>
</evidence>
<dbReference type="EMBL" id="ASGP02000001">
    <property type="protein sequence ID" value="KAH9528699.1"/>
    <property type="molecule type" value="Genomic_DNA"/>
</dbReference>
<reference evidence="2" key="2">
    <citation type="journal article" date="2022" name="Res Sq">
        <title>Comparative Genomics Reveals Insights into the Divergent Evolution of Astigmatic Mites and Household Pest Adaptations.</title>
        <authorList>
            <person name="Xiong Q."/>
            <person name="Wan A.T.-Y."/>
            <person name="Liu X.-Y."/>
            <person name="Fung C.S.-H."/>
            <person name="Xiao X."/>
            <person name="Malainual N."/>
            <person name="Hou J."/>
            <person name="Wang L."/>
            <person name="Wang M."/>
            <person name="Yang K."/>
            <person name="Cui Y."/>
            <person name="Leung E."/>
            <person name="Nong W."/>
            <person name="Shin S.-K."/>
            <person name="Au S."/>
            <person name="Jeong K.Y."/>
            <person name="Chew F.T."/>
            <person name="Hui J."/>
            <person name="Leung T.F."/>
            <person name="Tungtrongchitr A."/>
            <person name="Zhong N."/>
            <person name="Liu Z."/>
            <person name="Tsui S."/>
        </authorList>
    </citation>
    <scope>NUCLEOTIDE SEQUENCE</scope>
    <source>
        <strain evidence="2">Derf</strain>
        <tissue evidence="2">Whole organism</tissue>
    </source>
</reference>
<dbReference type="Proteomes" id="UP000790347">
    <property type="component" value="Unassembled WGS sequence"/>
</dbReference>
<sequence length="65" mass="7782">MWNDIAQQAAHDTKNDKDLECSNDDDDDDGENENERAKFVRWFIAIYFSTDVEEQKRERKKSLKE</sequence>
<feature type="compositionally biased region" description="Acidic residues" evidence="1">
    <location>
        <begin position="21"/>
        <end position="32"/>
    </location>
</feature>
<feature type="region of interest" description="Disordered" evidence="1">
    <location>
        <begin position="1"/>
        <end position="34"/>
    </location>
</feature>
<dbReference type="AlphaFoldDB" id="A0A922LAP0"/>
<evidence type="ECO:0000256" key="1">
    <source>
        <dbReference type="SAM" id="MobiDB-lite"/>
    </source>
</evidence>
<evidence type="ECO:0000313" key="2">
    <source>
        <dbReference type="EMBL" id="KAH9528699.1"/>
    </source>
</evidence>
<protein>
    <submittedName>
        <fullName evidence="2">Uncharacterized protein</fullName>
    </submittedName>
</protein>
<gene>
    <name evidence="2" type="ORF">DERF_002619</name>
</gene>
<feature type="compositionally biased region" description="Basic and acidic residues" evidence="1">
    <location>
        <begin position="11"/>
        <end position="20"/>
    </location>
</feature>
<accession>A0A922LAP0</accession>
<reference evidence="2" key="1">
    <citation type="submission" date="2013-05" db="EMBL/GenBank/DDBJ databases">
        <authorList>
            <person name="Yim A.K.Y."/>
            <person name="Chan T.F."/>
            <person name="Ji K.M."/>
            <person name="Liu X.Y."/>
            <person name="Zhou J.W."/>
            <person name="Li R.Q."/>
            <person name="Yang K.Y."/>
            <person name="Li J."/>
            <person name="Li M."/>
            <person name="Law P.T.W."/>
            <person name="Wu Y.L."/>
            <person name="Cai Z.L."/>
            <person name="Qin H."/>
            <person name="Bao Y."/>
            <person name="Leung R.K.K."/>
            <person name="Ng P.K.S."/>
            <person name="Zou J."/>
            <person name="Zhong X.J."/>
            <person name="Ran P.X."/>
            <person name="Zhong N.S."/>
            <person name="Liu Z.G."/>
            <person name="Tsui S.K.W."/>
        </authorList>
    </citation>
    <scope>NUCLEOTIDE SEQUENCE</scope>
    <source>
        <strain evidence="2">Derf</strain>
        <tissue evidence="2">Whole organism</tissue>
    </source>
</reference>
<organism evidence="2 3">
    <name type="scientific">Dermatophagoides farinae</name>
    <name type="common">American house dust mite</name>
    <dbReference type="NCBI Taxonomy" id="6954"/>
    <lineage>
        <taxon>Eukaryota</taxon>
        <taxon>Metazoa</taxon>
        <taxon>Ecdysozoa</taxon>
        <taxon>Arthropoda</taxon>
        <taxon>Chelicerata</taxon>
        <taxon>Arachnida</taxon>
        <taxon>Acari</taxon>
        <taxon>Acariformes</taxon>
        <taxon>Sarcoptiformes</taxon>
        <taxon>Astigmata</taxon>
        <taxon>Psoroptidia</taxon>
        <taxon>Analgoidea</taxon>
        <taxon>Pyroglyphidae</taxon>
        <taxon>Dermatophagoidinae</taxon>
        <taxon>Dermatophagoides</taxon>
    </lineage>
</organism>
<comment type="caution">
    <text evidence="2">The sequence shown here is derived from an EMBL/GenBank/DDBJ whole genome shotgun (WGS) entry which is preliminary data.</text>
</comment>
<name>A0A922LAP0_DERFA</name>